<dbReference type="PANTHER" id="PTHR42818:SF1">
    <property type="entry name" value="SULFOPYRUVATE DECARBOXYLASE"/>
    <property type="match status" value="1"/>
</dbReference>
<keyword evidence="2" id="KW-0456">Lyase</keyword>
<dbReference type="AlphaFoldDB" id="A0AA36B9E6"/>
<gene>
    <name evidence="4" type="ORF">OCTVUL_1B000572</name>
</gene>
<dbReference type="EMBL" id="OX597824">
    <property type="protein sequence ID" value="CAI9730263.1"/>
    <property type="molecule type" value="Genomic_DNA"/>
</dbReference>
<dbReference type="InterPro" id="IPR029061">
    <property type="entry name" value="THDP-binding"/>
</dbReference>
<protein>
    <submittedName>
        <fullName evidence="4">Phosphonopyruvate decarboxylase-like</fullName>
    </submittedName>
</protein>
<dbReference type="PANTHER" id="PTHR42818">
    <property type="entry name" value="SULFOPYRUVATE DECARBOXYLASE SUBUNIT ALPHA"/>
    <property type="match status" value="1"/>
</dbReference>
<reference evidence="4" key="1">
    <citation type="submission" date="2023-08" db="EMBL/GenBank/DDBJ databases">
        <authorList>
            <person name="Alioto T."/>
            <person name="Alioto T."/>
            <person name="Gomez Garrido J."/>
        </authorList>
    </citation>
    <scope>NUCLEOTIDE SEQUENCE</scope>
</reference>
<keyword evidence="5" id="KW-1185">Reference proteome</keyword>
<feature type="domain" description="Thiamine pyrophosphate enzyme N-terminal TPP-binding" evidence="3">
    <location>
        <begin position="15"/>
        <end position="121"/>
    </location>
</feature>
<dbReference type="FunFam" id="3.40.50.970:FF:000100">
    <property type="entry name" value="Putative phosphonopyruvate decarboxylase"/>
    <property type="match status" value="1"/>
</dbReference>
<organism evidence="4 5">
    <name type="scientific">Octopus vulgaris</name>
    <name type="common">Common octopus</name>
    <dbReference type="NCBI Taxonomy" id="6645"/>
    <lineage>
        <taxon>Eukaryota</taxon>
        <taxon>Metazoa</taxon>
        <taxon>Spiralia</taxon>
        <taxon>Lophotrochozoa</taxon>
        <taxon>Mollusca</taxon>
        <taxon>Cephalopoda</taxon>
        <taxon>Coleoidea</taxon>
        <taxon>Octopodiformes</taxon>
        <taxon>Octopoda</taxon>
        <taxon>Incirrata</taxon>
        <taxon>Octopodidae</taxon>
        <taxon>Octopus</taxon>
    </lineage>
</organism>
<keyword evidence="1" id="KW-0210">Decarboxylase</keyword>
<dbReference type="GO" id="GO:0030976">
    <property type="term" value="F:thiamine pyrophosphate binding"/>
    <property type="evidence" value="ECO:0007669"/>
    <property type="project" value="InterPro"/>
</dbReference>
<sequence length="181" mass="20387">MMTELVRDFLDPADFYKALHNIGIEYFCGVPDSLLKDFCAYIAETSPKDRHIITANEGSAVALAAGYHLATGKSSLVYLQNSGLGNIVNPLMSLASISVYSIPMLLLVGWRGEPGKRDEPQHLVQGHATPGLLDVLREFQWEVRATTWLQKHPPEFFKDGLRTWKHRLEECIDLNSNYVEK</sequence>
<dbReference type="SUPFAM" id="SSF52518">
    <property type="entry name" value="Thiamin diphosphate-binding fold (THDP-binding)"/>
    <property type="match status" value="1"/>
</dbReference>
<name>A0AA36B9E6_OCTVU</name>
<dbReference type="InterPro" id="IPR012001">
    <property type="entry name" value="Thiamin_PyroP_enz_TPP-bd_dom"/>
</dbReference>
<accession>A0AA36B9E6</accession>
<dbReference type="CDD" id="cd07035">
    <property type="entry name" value="TPP_PYR_POX_like"/>
    <property type="match status" value="1"/>
</dbReference>
<evidence type="ECO:0000313" key="4">
    <source>
        <dbReference type="EMBL" id="CAI9730263.1"/>
    </source>
</evidence>
<dbReference type="Pfam" id="PF02776">
    <property type="entry name" value="TPP_enzyme_N"/>
    <property type="match status" value="1"/>
</dbReference>
<evidence type="ECO:0000256" key="2">
    <source>
        <dbReference type="ARBA" id="ARBA00023239"/>
    </source>
</evidence>
<dbReference type="GO" id="GO:0016831">
    <property type="term" value="F:carboxy-lyase activity"/>
    <property type="evidence" value="ECO:0007669"/>
    <property type="project" value="UniProtKB-KW"/>
</dbReference>
<dbReference type="Proteomes" id="UP001162480">
    <property type="component" value="Chromosome 11"/>
</dbReference>
<dbReference type="InterPro" id="IPR051818">
    <property type="entry name" value="TPP_dependent_decarboxylase"/>
</dbReference>
<evidence type="ECO:0000259" key="3">
    <source>
        <dbReference type="Pfam" id="PF02776"/>
    </source>
</evidence>
<dbReference type="Gene3D" id="3.40.50.970">
    <property type="match status" value="1"/>
</dbReference>
<evidence type="ECO:0000256" key="1">
    <source>
        <dbReference type="ARBA" id="ARBA00022793"/>
    </source>
</evidence>
<evidence type="ECO:0000313" key="5">
    <source>
        <dbReference type="Proteomes" id="UP001162480"/>
    </source>
</evidence>
<proteinExistence type="predicted"/>